<evidence type="ECO:0000256" key="1">
    <source>
        <dbReference type="SAM" id="SignalP"/>
    </source>
</evidence>
<feature type="signal peptide" evidence="1">
    <location>
        <begin position="1"/>
        <end position="18"/>
    </location>
</feature>
<gene>
    <name evidence="2" type="ORF">FIBSPDRAFT_850539</name>
</gene>
<proteinExistence type="predicted"/>
<organism evidence="2 3">
    <name type="scientific">Athelia psychrophila</name>
    <dbReference type="NCBI Taxonomy" id="1759441"/>
    <lineage>
        <taxon>Eukaryota</taxon>
        <taxon>Fungi</taxon>
        <taxon>Dikarya</taxon>
        <taxon>Basidiomycota</taxon>
        <taxon>Agaricomycotina</taxon>
        <taxon>Agaricomycetes</taxon>
        <taxon>Agaricomycetidae</taxon>
        <taxon>Atheliales</taxon>
        <taxon>Atheliaceae</taxon>
        <taxon>Athelia</taxon>
    </lineage>
</organism>
<dbReference type="AlphaFoldDB" id="A0A166T6S5"/>
<keyword evidence="1" id="KW-0732">Signal</keyword>
<accession>A0A166T6S5</accession>
<evidence type="ECO:0000313" key="2">
    <source>
        <dbReference type="EMBL" id="KZP30255.1"/>
    </source>
</evidence>
<name>A0A166T6S5_9AGAM</name>
<evidence type="ECO:0000313" key="3">
    <source>
        <dbReference type="Proteomes" id="UP000076532"/>
    </source>
</evidence>
<reference evidence="2 3" key="1">
    <citation type="journal article" date="2016" name="Mol. Biol. Evol.">
        <title>Comparative Genomics of Early-Diverging Mushroom-Forming Fungi Provides Insights into the Origins of Lignocellulose Decay Capabilities.</title>
        <authorList>
            <person name="Nagy L.G."/>
            <person name="Riley R."/>
            <person name="Tritt A."/>
            <person name="Adam C."/>
            <person name="Daum C."/>
            <person name="Floudas D."/>
            <person name="Sun H."/>
            <person name="Yadav J.S."/>
            <person name="Pangilinan J."/>
            <person name="Larsson K.H."/>
            <person name="Matsuura K."/>
            <person name="Barry K."/>
            <person name="Labutti K."/>
            <person name="Kuo R."/>
            <person name="Ohm R.A."/>
            <person name="Bhattacharya S.S."/>
            <person name="Shirouzu T."/>
            <person name="Yoshinaga Y."/>
            <person name="Martin F.M."/>
            <person name="Grigoriev I.V."/>
            <person name="Hibbett D.S."/>
        </authorList>
    </citation>
    <scope>NUCLEOTIDE SEQUENCE [LARGE SCALE GENOMIC DNA]</scope>
    <source>
        <strain evidence="2 3">CBS 109695</strain>
    </source>
</reference>
<keyword evidence="3" id="KW-1185">Reference proteome</keyword>
<dbReference type="Proteomes" id="UP000076532">
    <property type="component" value="Unassembled WGS sequence"/>
</dbReference>
<protein>
    <submittedName>
        <fullName evidence="2">Uncharacterized protein</fullName>
    </submittedName>
</protein>
<dbReference type="EMBL" id="KV417494">
    <property type="protein sequence ID" value="KZP30255.1"/>
    <property type="molecule type" value="Genomic_DNA"/>
</dbReference>
<sequence>MLISLSVQLLVIVATTSPSFLHVHPTPIDDKEIFARRESQYNDCESSENGGQSMTGGGVGCALISTFLIYNLL</sequence>
<feature type="chain" id="PRO_5007879922" evidence="1">
    <location>
        <begin position="19"/>
        <end position="73"/>
    </location>
</feature>